<evidence type="ECO:0000313" key="3">
    <source>
        <dbReference type="EMBL" id="AJC74845.1"/>
    </source>
</evidence>
<dbReference type="GO" id="GO:0006935">
    <property type="term" value="P:chemotaxis"/>
    <property type="evidence" value="ECO:0007669"/>
    <property type="project" value="UniProtKB-KW"/>
</dbReference>
<dbReference type="SUPFAM" id="SSF103039">
    <property type="entry name" value="CheC-like"/>
    <property type="match status" value="1"/>
</dbReference>
<keyword evidence="1" id="KW-0145">Chemotaxis</keyword>
<dbReference type="Pfam" id="PF13690">
    <property type="entry name" value="CheX"/>
    <property type="match status" value="1"/>
</dbReference>
<protein>
    <recommendedName>
        <fullName evidence="2">Chemotaxis phosphatase CheX-like domain-containing protein</fullName>
    </recommendedName>
</protein>
<dbReference type="RefSeq" id="WP_031504171.1">
    <property type="nucleotide sequence ID" value="NC_022795.1"/>
</dbReference>
<dbReference type="AlphaFoldDB" id="A0A0X1KUA9"/>
<dbReference type="STRING" id="1123384.AJ81_07725"/>
<reference evidence="3 4" key="1">
    <citation type="submission" date="2014-01" db="EMBL/GenBank/DDBJ databases">
        <title>Genome sequencing of Thermotog hypogea.</title>
        <authorList>
            <person name="Zhang X."/>
            <person name="Alvare G."/>
            <person name="Fristensky B."/>
            <person name="Chen L."/>
            <person name="Suen T."/>
            <person name="Chen Q."/>
            <person name="Ma K."/>
        </authorList>
    </citation>
    <scope>NUCLEOTIDE SEQUENCE [LARGE SCALE GENOMIC DNA]</scope>
    <source>
        <strain evidence="3 4">DSM 11164</strain>
    </source>
</reference>
<dbReference type="EMBL" id="CP007141">
    <property type="protein sequence ID" value="AJC74845.1"/>
    <property type="molecule type" value="Genomic_DNA"/>
</dbReference>
<organism evidence="3 4">
    <name type="scientific">Pseudothermotoga hypogea DSM 11164 = NBRC 106472</name>
    <dbReference type="NCBI Taxonomy" id="1123384"/>
    <lineage>
        <taxon>Bacteria</taxon>
        <taxon>Thermotogati</taxon>
        <taxon>Thermotogota</taxon>
        <taxon>Thermotogae</taxon>
        <taxon>Thermotogales</taxon>
        <taxon>Thermotogaceae</taxon>
        <taxon>Pseudothermotoga</taxon>
    </lineage>
</organism>
<proteinExistence type="predicted"/>
<dbReference type="Proteomes" id="UP000077469">
    <property type="component" value="Chromosome"/>
</dbReference>
<dbReference type="PaxDb" id="1123384-AJ81_07725"/>
<evidence type="ECO:0000313" key="4">
    <source>
        <dbReference type="Proteomes" id="UP000077469"/>
    </source>
</evidence>
<dbReference type="Gene3D" id="3.40.1550.10">
    <property type="entry name" value="CheC-like"/>
    <property type="match status" value="1"/>
</dbReference>
<dbReference type="PATRIC" id="fig|1123384.7.peg.1550"/>
<sequence length="147" mass="15759">MIDELANIAKQVLVSMNVQVSGVRLSKDSLHLVNSPLCVVIGLVNKKGEEKGILGFEFSEAFAKYALNCLMPGYNVDMLSEIGLSALLELANMTCGNMLTRISPDAVTTPPTAVFGKNAKMLLNTAPCYRMIFDTPSSSLVVSLSVT</sequence>
<keyword evidence="4" id="KW-1185">Reference proteome</keyword>
<dbReference type="KEGG" id="phy:AJ81_07725"/>
<gene>
    <name evidence="3" type="ORF">AJ81_07725</name>
</gene>
<feature type="domain" description="Chemotaxis phosphatase CheX-like" evidence="2">
    <location>
        <begin position="40"/>
        <end position="124"/>
    </location>
</feature>
<evidence type="ECO:0000256" key="1">
    <source>
        <dbReference type="ARBA" id="ARBA00022500"/>
    </source>
</evidence>
<accession>A0A0X1KUA9</accession>
<dbReference type="InterPro" id="IPR028976">
    <property type="entry name" value="CheC-like_sf"/>
</dbReference>
<name>A0A0X1KUA9_9THEM</name>
<dbReference type="InterPro" id="IPR028051">
    <property type="entry name" value="CheX-like_dom"/>
</dbReference>
<evidence type="ECO:0000259" key="2">
    <source>
        <dbReference type="Pfam" id="PF13690"/>
    </source>
</evidence>